<feature type="signal peptide" evidence="2">
    <location>
        <begin position="1"/>
        <end position="27"/>
    </location>
</feature>
<dbReference type="RefSeq" id="WP_168008347.1">
    <property type="nucleotide sequence ID" value="NZ_JAATEP010000004.1"/>
</dbReference>
<feature type="region of interest" description="Disordered" evidence="1">
    <location>
        <begin position="29"/>
        <end position="137"/>
    </location>
</feature>
<organism evidence="3 4">
    <name type="scientific">Nonomuraea composti</name>
    <dbReference type="NCBI Taxonomy" id="2720023"/>
    <lineage>
        <taxon>Bacteria</taxon>
        <taxon>Bacillati</taxon>
        <taxon>Actinomycetota</taxon>
        <taxon>Actinomycetes</taxon>
        <taxon>Streptosporangiales</taxon>
        <taxon>Streptosporangiaceae</taxon>
        <taxon>Nonomuraea</taxon>
    </lineage>
</organism>
<dbReference type="EMBL" id="JAATEP010000004">
    <property type="protein sequence ID" value="NJP89423.1"/>
    <property type="molecule type" value="Genomic_DNA"/>
</dbReference>
<feature type="compositionally biased region" description="Low complexity" evidence="1">
    <location>
        <begin position="35"/>
        <end position="52"/>
    </location>
</feature>
<gene>
    <name evidence="3" type="ORF">HCN51_08190</name>
</gene>
<evidence type="ECO:0000313" key="3">
    <source>
        <dbReference type="EMBL" id="NJP89423.1"/>
    </source>
</evidence>
<comment type="caution">
    <text evidence="3">The sequence shown here is derived from an EMBL/GenBank/DDBJ whole genome shotgun (WGS) entry which is preliminary data.</text>
</comment>
<evidence type="ECO:0000256" key="2">
    <source>
        <dbReference type="SAM" id="SignalP"/>
    </source>
</evidence>
<accession>A0ABX1AUV8</accession>
<evidence type="ECO:0000313" key="4">
    <source>
        <dbReference type="Proteomes" id="UP000696294"/>
    </source>
</evidence>
<dbReference type="Proteomes" id="UP000696294">
    <property type="component" value="Unassembled WGS sequence"/>
</dbReference>
<feature type="compositionally biased region" description="Acidic residues" evidence="1">
    <location>
        <begin position="122"/>
        <end position="137"/>
    </location>
</feature>
<feature type="compositionally biased region" description="Basic and acidic residues" evidence="1">
    <location>
        <begin position="90"/>
        <end position="111"/>
    </location>
</feature>
<evidence type="ECO:0000256" key="1">
    <source>
        <dbReference type="SAM" id="MobiDB-lite"/>
    </source>
</evidence>
<keyword evidence="4" id="KW-1185">Reference proteome</keyword>
<proteinExistence type="predicted"/>
<feature type="chain" id="PRO_5047504822" description="Small secreted hydrophilic protein" evidence="2">
    <location>
        <begin position="28"/>
        <end position="137"/>
    </location>
</feature>
<keyword evidence="2" id="KW-0732">Signal</keyword>
<protein>
    <recommendedName>
        <fullName evidence="5">Small secreted hydrophilic protein</fullName>
    </recommendedName>
</protein>
<evidence type="ECO:0008006" key="5">
    <source>
        <dbReference type="Google" id="ProtNLM"/>
    </source>
</evidence>
<reference evidence="3 4" key="1">
    <citation type="submission" date="2020-03" db="EMBL/GenBank/DDBJ databases">
        <title>WGS of actinomycetes isolated from Thailand.</title>
        <authorList>
            <person name="Thawai C."/>
        </authorList>
    </citation>
    <scope>NUCLEOTIDE SEQUENCE [LARGE SCALE GENOMIC DNA]</scope>
    <source>
        <strain evidence="3 4">FMUSA5-5</strain>
    </source>
</reference>
<sequence>MKHRGTVILLALVAAAAGVMTVGLVRAADEELDLGGPVVVSPSSGRGSAARPVRGDDGSPPEQPGRAGDTGDAEPATSAKASPKAGPEPSKSERPVRAEQRPAPRKTKAEPVKPPSPRPGGDDDDDDDGGGDDDGDD</sequence>
<name>A0ABX1AUV8_9ACTN</name>